<organism evidence="14 15">
    <name type="scientific">Glonium stellatum</name>
    <dbReference type="NCBI Taxonomy" id="574774"/>
    <lineage>
        <taxon>Eukaryota</taxon>
        <taxon>Fungi</taxon>
        <taxon>Dikarya</taxon>
        <taxon>Ascomycota</taxon>
        <taxon>Pezizomycotina</taxon>
        <taxon>Dothideomycetes</taxon>
        <taxon>Pleosporomycetidae</taxon>
        <taxon>Gloniales</taxon>
        <taxon>Gloniaceae</taxon>
        <taxon>Glonium</taxon>
    </lineage>
</organism>
<evidence type="ECO:0000256" key="10">
    <source>
        <dbReference type="ARBA" id="ARBA00023180"/>
    </source>
</evidence>
<keyword evidence="10" id="KW-0325">Glycoprotein</keyword>
<feature type="compositionally biased region" description="Low complexity" evidence="12">
    <location>
        <begin position="290"/>
        <end position="310"/>
    </location>
</feature>
<feature type="chain" id="PRO_5034508393" evidence="13">
    <location>
        <begin position="18"/>
        <end position="326"/>
    </location>
</feature>
<comment type="subcellular location">
    <subcellularLocation>
        <location evidence="2">Secreted</location>
    </subcellularLocation>
</comment>
<evidence type="ECO:0000256" key="8">
    <source>
        <dbReference type="ARBA" id="ARBA00023033"/>
    </source>
</evidence>
<gene>
    <name evidence="14" type="ORF">AOQ84DRAFT_433433</name>
</gene>
<evidence type="ECO:0000256" key="6">
    <source>
        <dbReference type="ARBA" id="ARBA00023002"/>
    </source>
</evidence>
<keyword evidence="15" id="KW-1185">Reference proteome</keyword>
<evidence type="ECO:0000313" key="14">
    <source>
        <dbReference type="EMBL" id="OCL04555.1"/>
    </source>
</evidence>
<sequence>MLQLTLLNLVLATFSNAHTVAWVKGMYCLGGNNTVVDDSNTNLVVNPLYNLTQSDWWFQHDRGCDSASPATRDILNLPAGGTFTIELAHNRGQTTLSYGGKYASEWPDSNTHPEDRSGPGNPPDCIQDDGAMHTNSQSMATGTAFAISYTPDLQSVTMENLVVFTTLSHTPWKRVAMYSLWVPNGCGQSNTYMAGYRCNVTGATGTAPLAKAQPPVYCIDYSSKCVKGAKQMIAWNQLTGNNIQTGPGQSPAYGPNCGWPDGAQNDIFQSVSSSAASSLKTLSAVASSSSPVVSKPTTSKSPSTSTLAASDPPSCTSVTLMSTVTE</sequence>
<evidence type="ECO:0000256" key="4">
    <source>
        <dbReference type="ARBA" id="ARBA00022723"/>
    </source>
</evidence>
<evidence type="ECO:0000256" key="13">
    <source>
        <dbReference type="SAM" id="SignalP"/>
    </source>
</evidence>
<evidence type="ECO:0000256" key="5">
    <source>
        <dbReference type="ARBA" id="ARBA00022729"/>
    </source>
</evidence>
<evidence type="ECO:0000313" key="15">
    <source>
        <dbReference type="Proteomes" id="UP000250140"/>
    </source>
</evidence>
<dbReference type="AlphaFoldDB" id="A0A8E2ETH2"/>
<comment type="similarity">
    <text evidence="11">Belongs to the polysaccharide monooxygenase AA14 family.</text>
</comment>
<dbReference type="OrthoDB" id="2019572at2759"/>
<feature type="compositionally biased region" description="Polar residues" evidence="12">
    <location>
        <begin position="313"/>
        <end position="326"/>
    </location>
</feature>
<name>A0A8E2ETH2_9PEZI</name>
<keyword evidence="7" id="KW-0186">Copper</keyword>
<keyword evidence="8" id="KW-0503">Monooxygenase</keyword>
<dbReference type="GO" id="GO:0005576">
    <property type="term" value="C:extracellular region"/>
    <property type="evidence" value="ECO:0007669"/>
    <property type="project" value="UniProtKB-SubCell"/>
</dbReference>
<dbReference type="GO" id="GO:0046872">
    <property type="term" value="F:metal ion binding"/>
    <property type="evidence" value="ECO:0007669"/>
    <property type="project" value="UniProtKB-KW"/>
</dbReference>
<dbReference type="EMBL" id="KV750474">
    <property type="protein sequence ID" value="OCL04555.1"/>
    <property type="molecule type" value="Genomic_DNA"/>
</dbReference>
<proteinExistence type="inferred from homology"/>
<evidence type="ECO:0000256" key="2">
    <source>
        <dbReference type="ARBA" id="ARBA00004613"/>
    </source>
</evidence>
<feature type="region of interest" description="Disordered" evidence="12">
    <location>
        <begin position="290"/>
        <end position="326"/>
    </location>
</feature>
<evidence type="ECO:0000256" key="12">
    <source>
        <dbReference type="SAM" id="MobiDB-lite"/>
    </source>
</evidence>
<feature type="region of interest" description="Disordered" evidence="12">
    <location>
        <begin position="102"/>
        <end position="133"/>
    </location>
</feature>
<evidence type="ECO:0000256" key="9">
    <source>
        <dbReference type="ARBA" id="ARBA00023157"/>
    </source>
</evidence>
<evidence type="ECO:0000256" key="3">
    <source>
        <dbReference type="ARBA" id="ARBA00022525"/>
    </source>
</evidence>
<dbReference type="Pfam" id="PF22810">
    <property type="entry name" value="LPMO_AA14"/>
    <property type="match status" value="2"/>
</dbReference>
<keyword evidence="4" id="KW-0479">Metal-binding</keyword>
<keyword evidence="9" id="KW-1015">Disulfide bond</keyword>
<evidence type="ECO:0000256" key="1">
    <source>
        <dbReference type="ARBA" id="ARBA00001973"/>
    </source>
</evidence>
<comment type="cofactor">
    <cofactor evidence="1">
        <name>Cu(2+)</name>
        <dbReference type="ChEBI" id="CHEBI:29036"/>
    </cofactor>
</comment>
<keyword evidence="5 13" id="KW-0732">Signal</keyword>
<evidence type="ECO:0000256" key="11">
    <source>
        <dbReference type="ARBA" id="ARBA00046340"/>
    </source>
</evidence>
<keyword evidence="3" id="KW-0964">Secreted</keyword>
<reference evidence="14 15" key="1">
    <citation type="journal article" date="2016" name="Nat. Commun.">
        <title>Ectomycorrhizal ecology is imprinted in the genome of the dominant symbiotic fungus Cenococcum geophilum.</title>
        <authorList>
            <consortium name="DOE Joint Genome Institute"/>
            <person name="Peter M."/>
            <person name="Kohler A."/>
            <person name="Ohm R.A."/>
            <person name="Kuo A."/>
            <person name="Krutzmann J."/>
            <person name="Morin E."/>
            <person name="Arend M."/>
            <person name="Barry K.W."/>
            <person name="Binder M."/>
            <person name="Choi C."/>
            <person name="Clum A."/>
            <person name="Copeland A."/>
            <person name="Grisel N."/>
            <person name="Haridas S."/>
            <person name="Kipfer T."/>
            <person name="LaButti K."/>
            <person name="Lindquist E."/>
            <person name="Lipzen A."/>
            <person name="Maire R."/>
            <person name="Meier B."/>
            <person name="Mihaltcheva S."/>
            <person name="Molinier V."/>
            <person name="Murat C."/>
            <person name="Poggeler S."/>
            <person name="Quandt C.A."/>
            <person name="Sperisen C."/>
            <person name="Tritt A."/>
            <person name="Tisserant E."/>
            <person name="Crous P.W."/>
            <person name="Henrissat B."/>
            <person name="Nehls U."/>
            <person name="Egli S."/>
            <person name="Spatafora J.W."/>
            <person name="Grigoriev I.V."/>
            <person name="Martin F.M."/>
        </authorList>
    </citation>
    <scope>NUCLEOTIDE SEQUENCE [LARGE SCALE GENOMIC DNA]</scope>
    <source>
        <strain evidence="14 15">CBS 207.34</strain>
    </source>
</reference>
<dbReference type="Proteomes" id="UP000250140">
    <property type="component" value="Unassembled WGS sequence"/>
</dbReference>
<evidence type="ECO:0000256" key="7">
    <source>
        <dbReference type="ARBA" id="ARBA00023008"/>
    </source>
</evidence>
<feature type="signal peptide" evidence="13">
    <location>
        <begin position="1"/>
        <end position="17"/>
    </location>
</feature>
<dbReference type="GO" id="GO:0004497">
    <property type="term" value="F:monooxygenase activity"/>
    <property type="evidence" value="ECO:0007669"/>
    <property type="project" value="UniProtKB-KW"/>
</dbReference>
<accession>A0A8E2ETH2</accession>
<dbReference type="InterPro" id="IPR054497">
    <property type="entry name" value="LPMO_AA14"/>
</dbReference>
<keyword evidence="6" id="KW-0560">Oxidoreductase</keyword>
<protein>
    <submittedName>
        <fullName evidence="14">Uncharacterized protein</fullName>
    </submittedName>
</protein>